<dbReference type="Gene3D" id="3.40.350.10">
    <property type="entry name" value="Creatinase/prolidase N-terminal domain"/>
    <property type="match status" value="1"/>
</dbReference>
<dbReference type="PANTHER" id="PTHR46112:SF2">
    <property type="entry name" value="XAA-PRO AMINOPEPTIDASE P-RELATED"/>
    <property type="match status" value="1"/>
</dbReference>
<dbReference type="InterPro" id="IPR000994">
    <property type="entry name" value="Pept_M24"/>
</dbReference>
<accession>A0A8D5UDL8</accession>
<dbReference type="AlphaFoldDB" id="A0A8D5UDL8"/>
<dbReference type="RefSeq" id="WP_212774454.1">
    <property type="nucleotide sequence ID" value="NZ_AP024601.1"/>
</dbReference>
<dbReference type="Proteomes" id="UP000677436">
    <property type="component" value="Chromosome"/>
</dbReference>
<evidence type="ECO:0000313" key="4">
    <source>
        <dbReference type="Proteomes" id="UP000677436"/>
    </source>
</evidence>
<evidence type="ECO:0000313" key="3">
    <source>
        <dbReference type="EMBL" id="BCU81185.1"/>
    </source>
</evidence>
<feature type="domain" description="Creatinase N-terminal" evidence="2">
    <location>
        <begin position="16"/>
        <end position="140"/>
    </location>
</feature>
<gene>
    <name evidence="3" type="ORF">JIR001_09680</name>
</gene>
<dbReference type="Pfam" id="PF00557">
    <property type="entry name" value="Peptidase_M24"/>
    <property type="match status" value="1"/>
</dbReference>
<dbReference type="SUPFAM" id="SSF55920">
    <property type="entry name" value="Creatinase/aminopeptidase"/>
    <property type="match status" value="1"/>
</dbReference>
<dbReference type="EMBL" id="AP024601">
    <property type="protein sequence ID" value="BCU81185.1"/>
    <property type="molecule type" value="Genomic_DNA"/>
</dbReference>
<name>A0A8D5UDL8_9BACL</name>
<dbReference type="CDD" id="cd01066">
    <property type="entry name" value="APP_MetAP"/>
    <property type="match status" value="1"/>
</dbReference>
<dbReference type="InterPro" id="IPR036005">
    <property type="entry name" value="Creatinase/aminopeptidase-like"/>
</dbReference>
<dbReference type="SUPFAM" id="SSF53092">
    <property type="entry name" value="Creatinase/prolidase N-terminal domain"/>
    <property type="match status" value="1"/>
</dbReference>
<reference evidence="3" key="1">
    <citation type="journal article" date="2013" name="Int. J. Syst. Evol. Microbiol.">
        <title>Polycladomyces abyssicola gen. nov., sp. nov., a thermophilic filamentous bacterium isolated from hemipelagic sediment.</title>
        <authorList>
            <person name="Tsubouchi T."/>
            <person name="Shimane Y."/>
            <person name="Mori K."/>
            <person name="Usui K."/>
            <person name="Hiraki T."/>
            <person name="Tame A."/>
            <person name="Uematsu K."/>
            <person name="Maruyama T."/>
            <person name="Hatada Y."/>
        </authorList>
    </citation>
    <scope>NUCLEOTIDE SEQUENCE</scope>
    <source>
        <strain evidence="3">JIR-001</strain>
    </source>
</reference>
<keyword evidence="4" id="KW-1185">Reference proteome</keyword>
<sequence length="400" mass="44470">MDNQLPLVPVEEIERRYRRFQQTLDRMELDGALIAQNIDLYYLTGTMQNGLLFVPRTGEPCLYVKKSVARAKRESSVPVEPMGRIRELPQRIAERFGSIRRVGMELDVLPYAQATFYANKLFPKAELTDISFPLRLQRAVKSDYELNQLKRAAAYVREIVEALPEMIKPGMREVELAAEIERRLRLKGNINLYRMRAFNQELVLGMVASGAAAAAPTYFDGPAGGMGLTVASPQGAGWKEIRVGEPILVDISAVIEGYIIDQTRLAVIGELDTDLEHAYGITRRILKATEEKGKPGVSWESLYVNALKMAEEAGLADHFMGYGEDQAKFLGHGVGLELDELPVLARGFDQPLEEGMVIAVEPKFTFPGRGVIGIENTYVVTADGLQPLTTASEEIVRVRA</sequence>
<evidence type="ECO:0000259" key="1">
    <source>
        <dbReference type="Pfam" id="PF00557"/>
    </source>
</evidence>
<dbReference type="PANTHER" id="PTHR46112">
    <property type="entry name" value="AMINOPEPTIDASE"/>
    <property type="match status" value="1"/>
</dbReference>
<evidence type="ECO:0000259" key="2">
    <source>
        <dbReference type="Pfam" id="PF01321"/>
    </source>
</evidence>
<dbReference type="InterPro" id="IPR029149">
    <property type="entry name" value="Creatin/AminoP/Spt16_N"/>
</dbReference>
<feature type="domain" description="Peptidase M24" evidence="1">
    <location>
        <begin position="148"/>
        <end position="382"/>
    </location>
</feature>
<organism evidence="3 4">
    <name type="scientific">Polycladomyces abyssicola</name>
    <dbReference type="NCBI Taxonomy" id="1125966"/>
    <lineage>
        <taxon>Bacteria</taxon>
        <taxon>Bacillati</taxon>
        <taxon>Bacillota</taxon>
        <taxon>Bacilli</taxon>
        <taxon>Bacillales</taxon>
        <taxon>Thermoactinomycetaceae</taxon>
        <taxon>Polycladomyces</taxon>
    </lineage>
</organism>
<dbReference type="InterPro" id="IPR000587">
    <property type="entry name" value="Creatinase_N"/>
</dbReference>
<dbReference type="InterPro" id="IPR050659">
    <property type="entry name" value="Peptidase_M24B"/>
</dbReference>
<proteinExistence type="predicted"/>
<reference evidence="3" key="2">
    <citation type="journal article" date="2021" name="Microbiol. Resour. Announc.">
        <title>Complete Genome Sequence of Polycladomyces abyssicola JIR-001T, Isolated from Hemipelagic Sediment in Deep Seawater.</title>
        <authorList>
            <person name="Tsubouchi T."/>
            <person name="Kaneko Y."/>
        </authorList>
    </citation>
    <scope>NUCLEOTIDE SEQUENCE</scope>
    <source>
        <strain evidence="3">JIR-001</strain>
    </source>
</reference>
<dbReference type="Pfam" id="PF01321">
    <property type="entry name" value="Creatinase_N"/>
    <property type="match status" value="1"/>
</dbReference>
<protein>
    <submittedName>
        <fullName evidence="3">Peptidase M24</fullName>
    </submittedName>
</protein>
<dbReference type="KEGG" id="pabs:JIR001_09680"/>
<dbReference type="Gene3D" id="3.90.230.10">
    <property type="entry name" value="Creatinase/methionine aminopeptidase superfamily"/>
    <property type="match status" value="1"/>
</dbReference>